<name>A0A4P6LR94_9FIRM</name>
<accession>A0A4P6LR94</accession>
<dbReference type="EMBL" id="CP035945">
    <property type="protein sequence ID" value="QBE94634.1"/>
    <property type="molecule type" value="Genomic_DNA"/>
</dbReference>
<evidence type="ECO:0000256" key="1">
    <source>
        <dbReference type="SAM" id="MobiDB-lite"/>
    </source>
</evidence>
<sequence>MEQSKKNRLMAYAEYDKRKKSKAVKQSNGAASSISAVKK</sequence>
<gene>
    <name evidence="2" type="ORF">PMF13cell1_00127</name>
</gene>
<evidence type="ECO:0000313" key="3">
    <source>
        <dbReference type="Proteomes" id="UP000289794"/>
    </source>
</evidence>
<proteinExistence type="predicted"/>
<dbReference type="KEGG" id="bpro:PMF13cell1_00127"/>
<dbReference type="AlphaFoldDB" id="A0A4P6LR94"/>
<feature type="compositionally biased region" description="Polar residues" evidence="1">
    <location>
        <begin position="24"/>
        <end position="39"/>
    </location>
</feature>
<protein>
    <submittedName>
        <fullName evidence="2">Uncharacterized protein</fullName>
    </submittedName>
</protein>
<reference evidence="2 3" key="1">
    <citation type="submission" date="2019-01" db="EMBL/GenBank/DDBJ databases">
        <title>PMF-metabolizing Aryl O-demethylase.</title>
        <authorList>
            <person name="Kim M."/>
        </authorList>
    </citation>
    <scope>NUCLEOTIDE SEQUENCE [LARGE SCALE GENOMIC DNA]</scope>
    <source>
        <strain evidence="2 3">PMF1</strain>
    </source>
</reference>
<organism evidence="2 3">
    <name type="scientific">Blautia producta</name>
    <dbReference type="NCBI Taxonomy" id="33035"/>
    <lineage>
        <taxon>Bacteria</taxon>
        <taxon>Bacillati</taxon>
        <taxon>Bacillota</taxon>
        <taxon>Clostridia</taxon>
        <taxon>Lachnospirales</taxon>
        <taxon>Lachnospiraceae</taxon>
        <taxon>Blautia</taxon>
    </lineage>
</organism>
<feature type="region of interest" description="Disordered" evidence="1">
    <location>
        <begin position="16"/>
        <end position="39"/>
    </location>
</feature>
<dbReference type="Proteomes" id="UP000289794">
    <property type="component" value="Chromosome"/>
</dbReference>
<evidence type="ECO:0000313" key="2">
    <source>
        <dbReference type="EMBL" id="QBE94634.1"/>
    </source>
</evidence>